<evidence type="ECO:0000259" key="1">
    <source>
        <dbReference type="Pfam" id="PF04230"/>
    </source>
</evidence>
<accession>A0A1H1L8G4</accession>
<reference evidence="3" key="1">
    <citation type="submission" date="2016-10" db="EMBL/GenBank/DDBJ databases">
        <authorList>
            <person name="Varghese N."/>
            <person name="Submissions S."/>
        </authorList>
    </citation>
    <scope>NUCLEOTIDE SEQUENCE [LARGE SCALE GENOMIC DNA]</scope>
    <source>
        <strain evidence="3">JCM 14963</strain>
    </source>
</reference>
<evidence type="ECO:0000313" key="2">
    <source>
        <dbReference type="EMBL" id="SDR70798.1"/>
    </source>
</evidence>
<dbReference type="GO" id="GO:0016740">
    <property type="term" value="F:transferase activity"/>
    <property type="evidence" value="ECO:0007669"/>
    <property type="project" value="UniProtKB-KW"/>
</dbReference>
<dbReference type="Pfam" id="PF04230">
    <property type="entry name" value="PS_pyruv_trans"/>
    <property type="match status" value="1"/>
</dbReference>
<gene>
    <name evidence="2" type="ORF">SAMN05216271_0116</name>
</gene>
<protein>
    <submittedName>
        <fullName evidence="2">Polysaccharide pyruvyl transferase</fullName>
    </submittedName>
</protein>
<organism evidence="2 3">
    <name type="scientific">Halopseudomonas sabulinigri</name>
    <dbReference type="NCBI Taxonomy" id="472181"/>
    <lineage>
        <taxon>Bacteria</taxon>
        <taxon>Pseudomonadati</taxon>
        <taxon>Pseudomonadota</taxon>
        <taxon>Gammaproteobacteria</taxon>
        <taxon>Pseudomonadales</taxon>
        <taxon>Pseudomonadaceae</taxon>
        <taxon>Halopseudomonas</taxon>
    </lineage>
</organism>
<name>A0A1H1L8G4_9GAMM</name>
<dbReference type="Proteomes" id="UP000243413">
    <property type="component" value="Chromosome I"/>
</dbReference>
<feature type="domain" description="Polysaccharide pyruvyl transferase" evidence="1">
    <location>
        <begin position="14"/>
        <end position="288"/>
    </location>
</feature>
<dbReference type="EMBL" id="LT629763">
    <property type="protein sequence ID" value="SDR70798.1"/>
    <property type="molecule type" value="Genomic_DNA"/>
</dbReference>
<dbReference type="AlphaFoldDB" id="A0A1H1L8G4"/>
<dbReference type="RefSeq" id="WP_092283018.1">
    <property type="nucleotide sequence ID" value="NZ_LT629763.1"/>
</dbReference>
<keyword evidence="2" id="KW-0808">Transferase</keyword>
<dbReference type="STRING" id="472181.SAMN05216271_0116"/>
<dbReference type="InterPro" id="IPR007345">
    <property type="entry name" value="Polysacch_pyruvyl_Trfase"/>
</dbReference>
<sequence>MKKLGILTYHEINNFGAQLQAASLRKFCIDCGYECDIINYQPPRSRARIAAHIIRPALKLKTKEYFRNLEARNTFRKSAIELGCINTKALYTTSGVQKISKNYDALICGSDEIWNFGNYLGHQPPFILDFPFDGKKISYAASMGSYNLPTAEKSNFEAALRQFSTILVRDNHTAEAVRGLSLHPKLVLDPTYLVELTEKIVDKENQLILSGEMTEDQLETAKKIAQALNLKIISPGYLYKGLENSYFSATALEWVQHINRSKYHITSLFHGSIFSIKSSTPFVAFMNESKRNKLGFMLEQLKMKERAVEVNNTQQEILSLLTKPFSAQQETIVQDLAKESRNKLTAALAS</sequence>
<dbReference type="OrthoDB" id="9799278at2"/>
<evidence type="ECO:0000313" key="3">
    <source>
        <dbReference type="Proteomes" id="UP000243413"/>
    </source>
</evidence>
<proteinExistence type="predicted"/>